<evidence type="ECO:0000259" key="3">
    <source>
        <dbReference type="Pfam" id="PF16313"/>
    </source>
</evidence>
<sequence length="882" mass="100313">MIQNKPLLLRALAGALICIPVYASAGNASYYNTSTEAKVFPWKKNKKKETTEEVSKTDFEKIASESNLVSRGMFNVYAQDGKYYFEIPVSLLQRDMLVVNKLQRVPFELNDAGVNRGTNYETQMIRFEWNKEEKKIRVRQSRPLPESPENDAITRSVRDNFISPLIADFKLEACNADSTSVIIQINDIYDGSETSINNVFDNINLGTSAVKDLSRIMSIKAFPNNIVATSELTTKVREGMSAVNVTVEVSSSLVLLPEKPMMGRLDDPKVGYFTKDLLYFSDSQQKTEEKKYITRWRLEPKPENREAYLRGELVEPEKPIVFYIENSTPYRWRKYIKQGIEDWQVAFERAGFKNAIIAKELPDSIAANADDINYSVVTYAASSKANAMGPSILDPRSGEILEADIMWWHNVISMVQEWITVQTGAIDPKARGTKLPDEMMGDAIRFVACHEVGHSLGLRHNMMGSWTFPTDSLRSKSFTDKMNSTASSIMDYARYNYVAQPGDGVTAVSPHIGPYDIFAIEYGYRWYGLPTPEAEKDVLYDFLNKHNGRLYKYSEAQDPRSAVDPRAQNEDLGDDPVRSSELGIANLKRIVPEIIKWTTTGEKGQTYEEASRLYYAVITQWNNYLYHVMANIGGIYIENTTVGDGVKTYTYVEKEKQEASLDFLLNEVLCYPRWLFDTEISDYTFLLRKNPTGVIEYAPSQILKNTQGYIFWDLLSNDRLMRMLENELKNGKKAFTVVEMMDKMHNSIFATTIKGGTPDVMERNLQKGFLDALITAAAESEGVKINKQLTATSGNPYLFHHTPWCSHNEFAIEQAERMGARRELSFYGGQVNRISDAISVKRGELLRIKKLLESRRNTSDTAARYHYDDMILRINTALGLKD</sequence>
<name>A0A412GRW3_9BACT</name>
<evidence type="ECO:0000313" key="6">
    <source>
        <dbReference type="EMBL" id="RGR97516.1"/>
    </source>
</evidence>
<keyword evidence="2" id="KW-0732">Signal</keyword>
<dbReference type="InterPro" id="IPR024079">
    <property type="entry name" value="MetalloPept_cat_dom_sf"/>
</dbReference>
<dbReference type="RefSeq" id="WP_118483981.1">
    <property type="nucleotide sequence ID" value="NZ_DAWDWT010000061.1"/>
</dbReference>
<dbReference type="PANTHER" id="PTHR38478:SF1">
    <property type="entry name" value="ZINC DEPENDENT METALLOPROTEASE DOMAIN LIPOPROTEIN"/>
    <property type="match status" value="1"/>
</dbReference>
<feature type="domain" description="EcxA zinc-binding" evidence="3">
    <location>
        <begin position="434"/>
        <end position="753"/>
    </location>
</feature>
<dbReference type="GO" id="GO:0008237">
    <property type="term" value="F:metallopeptidase activity"/>
    <property type="evidence" value="ECO:0007669"/>
    <property type="project" value="InterPro"/>
</dbReference>
<dbReference type="Pfam" id="PF17148">
    <property type="entry name" value="DUF5117"/>
    <property type="match status" value="1"/>
</dbReference>
<comment type="caution">
    <text evidence="6">The sequence shown here is derived from an EMBL/GenBank/DDBJ whole genome shotgun (WGS) entry which is preliminary data.</text>
</comment>
<dbReference type="PANTHER" id="PTHR38478">
    <property type="entry name" value="PEPTIDASE M1A AND M12B"/>
    <property type="match status" value="1"/>
</dbReference>
<feature type="signal peptide" evidence="2">
    <location>
        <begin position="1"/>
        <end position="25"/>
    </location>
</feature>
<organism evidence="6 7">
    <name type="scientific">Phocaeicola coprocola</name>
    <dbReference type="NCBI Taxonomy" id="310298"/>
    <lineage>
        <taxon>Bacteria</taxon>
        <taxon>Pseudomonadati</taxon>
        <taxon>Bacteroidota</taxon>
        <taxon>Bacteroidia</taxon>
        <taxon>Bacteroidales</taxon>
        <taxon>Bacteroidaceae</taxon>
        <taxon>Phocaeicola</taxon>
    </lineage>
</organism>
<accession>A0A412GRW3</accession>
<feature type="domain" description="DUF5118" evidence="5">
    <location>
        <begin position="70"/>
        <end position="105"/>
    </location>
</feature>
<dbReference type="SUPFAM" id="SSF55486">
    <property type="entry name" value="Metalloproteases ('zincins'), catalytic domain"/>
    <property type="match status" value="1"/>
</dbReference>
<dbReference type="InterPro" id="IPR033428">
    <property type="entry name" value="DUF5118"/>
</dbReference>
<dbReference type="InterPro" id="IPR034032">
    <property type="entry name" value="Zn_MMP-like_bac"/>
</dbReference>
<dbReference type="CDD" id="cd04276">
    <property type="entry name" value="ZnMc_MMP_like_2"/>
    <property type="match status" value="1"/>
</dbReference>
<dbReference type="AlphaFoldDB" id="A0A412GRW3"/>
<dbReference type="InterPro" id="IPR032534">
    <property type="entry name" value="EcxA_zinc-bd"/>
</dbReference>
<dbReference type="Pfam" id="PF17162">
    <property type="entry name" value="DUF5118"/>
    <property type="match status" value="1"/>
</dbReference>
<dbReference type="Gene3D" id="3.40.390.10">
    <property type="entry name" value="Collagenase (Catalytic Domain)"/>
    <property type="match status" value="1"/>
</dbReference>
<feature type="domain" description="DUF5117" evidence="4">
    <location>
        <begin position="117"/>
        <end position="301"/>
    </location>
</feature>
<feature type="chain" id="PRO_5019425328" evidence="2">
    <location>
        <begin position="26"/>
        <end position="882"/>
    </location>
</feature>
<keyword evidence="7" id="KW-1185">Reference proteome</keyword>
<dbReference type="GeneID" id="79860117"/>
<evidence type="ECO:0000259" key="5">
    <source>
        <dbReference type="Pfam" id="PF17162"/>
    </source>
</evidence>
<proteinExistence type="predicted"/>
<dbReference type="InterPro" id="IPR033413">
    <property type="entry name" value="DUF5117"/>
</dbReference>
<reference evidence="6 7" key="1">
    <citation type="submission" date="2018-08" db="EMBL/GenBank/DDBJ databases">
        <title>A genome reference for cultivated species of the human gut microbiota.</title>
        <authorList>
            <person name="Zou Y."/>
            <person name="Xue W."/>
            <person name="Luo G."/>
        </authorList>
    </citation>
    <scope>NUCLEOTIDE SEQUENCE [LARGE SCALE GENOMIC DNA]</scope>
    <source>
        <strain evidence="6 7">AF24-2</strain>
    </source>
</reference>
<evidence type="ECO:0000256" key="1">
    <source>
        <dbReference type="SAM" id="MobiDB-lite"/>
    </source>
</evidence>
<gene>
    <name evidence="6" type="ORF">DWY20_06470</name>
</gene>
<dbReference type="EMBL" id="QRUU01000021">
    <property type="protein sequence ID" value="RGR97516.1"/>
    <property type="molecule type" value="Genomic_DNA"/>
</dbReference>
<dbReference type="Pfam" id="PF16313">
    <property type="entry name" value="DUF4953"/>
    <property type="match status" value="1"/>
</dbReference>
<feature type="region of interest" description="Disordered" evidence="1">
    <location>
        <begin position="554"/>
        <end position="575"/>
    </location>
</feature>
<dbReference type="Proteomes" id="UP000285864">
    <property type="component" value="Unassembled WGS sequence"/>
</dbReference>
<evidence type="ECO:0000313" key="7">
    <source>
        <dbReference type="Proteomes" id="UP000285864"/>
    </source>
</evidence>
<protein>
    <submittedName>
        <fullName evidence="6">DUF5117 domain-containing protein</fullName>
    </submittedName>
</protein>
<evidence type="ECO:0000259" key="4">
    <source>
        <dbReference type="Pfam" id="PF17148"/>
    </source>
</evidence>
<evidence type="ECO:0000256" key="2">
    <source>
        <dbReference type="SAM" id="SignalP"/>
    </source>
</evidence>
<feature type="compositionally biased region" description="Basic and acidic residues" evidence="1">
    <location>
        <begin position="555"/>
        <end position="569"/>
    </location>
</feature>